<reference evidence="1 2" key="1">
    <citation type="journal article" date="2018" name="Nat. Genet.">
        <title>The Rosa genome provides new insights in the design of modern roses.</title>
        <authorList>
            <person name="Bendahmane M."/>
        </authorList>
    </citation>
    <scope>NUCLEOTIDE SEQUENCE [LARGE SCALE GENOMIC DNA]</scope>
    <source>
        <strain evidence="2">cv. Old Blush</strain>
    </source>
</reference>
<name>A0A2P6PU04_ROSCH</name>
<dbReference type="AlphaFoldDB" id="A0A2P6PU04"/>
<dbReference type="Gramene" id="PRQ25394">
    <property type="protein sequence ID" value="PRQ25394"/>
    <property type="gene ID" value="RchiOBHm_Chr6g0283241"/>
</dbReference>
<dbReference type="Proteomes" id="UP000238479">
    <property type="component" value="Chromosome 6"/>
</dbReference>
<keyword evidence="2" id="KW-1185">Reference proteome</keyword>
<organism evidence="1 2">
    <name type="scientific">Rosa chinensis</name>
    <name type="common">China rose</name>
    <dbReference type="NCBI Taxonomy" id="74649"/>
    <lineage>
        <taxon>Eukaryota</taxon>
        <taxon>Viridiplantae</taxon>
        <taxon>Streptophyta</taxon>
        <taxon>Embryophyta</taxon>
        <taxon>Tracheophyta</taxon>
        <taxon>Spermatophyta</taxon>
        <taxon>Magnoliopsida</taxon>
        <taxon>eudicotyledons</taxon>
        <taxon>Gunneridae</taxon>
        <taxon>Pentapetalae</taxon>
        <taxon>rosids</taxon>
        <taxon>fabids</taxon>
        <taxon>Rosales</taxon>
        <taxon>Rosaceae</taxon>
        <taxon>Rosoideae</taxon>
        <taxon>Rosoideae incertae sedis</taxon>
        <taxon>Rosa</taxon>
    </lineage>
</organism>
<accession>A0A2P6PU04</accession>
<protein>
    <submittedName>
        <fullName evidence="1">Uncharacterized protein</fullName>
    </submittedName>
</protein>
<gene>
    <name evidence="1" type="ORF">RchiOBHm_Chr6g0283241</name>
</gene>
<dbReference type="EMBL" id="PDCK01000044">
    <property type="protein sequence ID" value="PRQ25394.1"/>
    <property type="molecule type" value="Genomic_DNA"/>
</dbReference>
<comment type="caution">
    <text evidence="1">The sequence shown here is derived from an EMBL/GenBank/DDBJ whole genome shotgun (WGS) entry which is preliminary data.</text>
</comment>
<evidence type="ECO:0000313" key="2">
    <source>
        <dbReference type="Proteomes" id="UP000238479"/>
    </source>
</evidence>
<proteinExistence type="predicted"/>
<evidence type="ECO:0000313" key="1">
    <source>
        <dbReference type="EMBL" id="PRQ25394.1"/>
    </source>
</evidence>
<sequence length="133" mass="15098">MYIWNKLYITVHSWKKRLFCPHLTFFYGSATDLFFPLFQTEAFCSPFFFLHPKLPSFTPSDSHLLSTLFNRVFIGDSNSGSGFVSTGRSISVTNNKSPPPNSPSPYNTARVFTTASRYSFSIKKMGTHLFLCA</sequence>